<keyword evidence="3" id="KW-0540">Nuclease</keyword>
<dbReference type="Gene3D" id="3.30.1370.110">
    <property type="match status" value="1"/>
</dbReference>
<dbReference type="SMART" id="SM00463">
    <property type="entry name" value="SMR"/>
    <property type="match status" value="1"/>
</dbReference>
<keyword evidence="3" id="KW-0378">Hydrolase</keyword>
<protein>
    <submittedName>
        <fullName evidence="3">DNA-nicking endonuclease, Smr domain</fullName>
    </submittedName>
</protein>
<dbReference type="SUPFAM" id="SSF160443">
    <property type="entry name" value="SMR domain-like"/>
    <property type="match status" value="1"/>
</dbReference>
<evidence type="ECO:0000256" key="1">
    <source>
        <dbReference type="SAM" id="MobiDB-lite"/>
    </source>
</evidence>
<dbReference type="EMBL" id="FNEK01000007">
    <property type="protein sequence ID" value="SDI77647.1"/>
    <property type="molecule type" value="Genomic_DNA"/>
</dbReference>
<evidence type="ECO:0000313" key="3">
    <source>
        <dbReference type="EMBL" id="SDI77647.1"/>
    </source>
</evidence>
<evidence type="ECO:0000259" key="2">
    <source>
        <dbReference type="PROSITE" id="PS50828"/>
    </source>
</evidence>
<dbReference type="PROSITE" id="PS50828">
    <property type="entry name" value="SMR"/>
    <property type="match status" value="1"/>
</dbReference>
<dbReference type="PANTHER" id="PTHR35562:SF2">
    <property type="entry name" value="DNA ENDONUCLEASE SMRA-RELATED"/>
    <property type="match status" value="1"/>
</dbReference>
<reference evidence="3 4" key="1">
    <citation type="submission" date="2016-10" db="EMBL/GenBank/DDBJ databases">
        <authorList>
            <person name="de Groot N.N."/>
        </authorList>
    </citation>
    <scope>NUCLEOTIDE SEQUENCE [LARGE SCALE GENOMIC DNA]</scope>
    <source>
        <strain evidence="3 4">DSM 25294</strain>
    </source>
</reference>
<keyword evidence="3" id="KW-0255">Endonuclease</keyword>
<dbReference type="AlphaFoldDB" id="A0A1G8NC53"/>
<dbReference type="InterPro" id="IPR002625">
    <property type="entry name" value="Smr_dom"/>
</dbReference>
<dbReference type="STRING" id="571298.SAMN04488026_100723"/>
<sequence length="203" mass="22810">MPRKRRLSEDDLAVWKQVARTTNPLHPNRKKRVSDPVVTAKPKKPSKSEPELKVVTEFRIGQAARYDQSKGHDLGHTLEQRLAGQPVRMDKKTFGRMKKGKLKPERKIDLHGMTLSQAHPALNRFIMSAHADGCRLVLVVTGKGEGKGRQDDGPIPTPRGVLRNQVPQWLHLAPLSTMVLQVIDAHISHGGSGAYYVYLSRRR</sequence>
<keyword evidence="4" id="KW-1185">Reference proteome</keyword>
<evidence type="ECO:0000313" key="4">
    <source>
        <dbReference type="Proteomes" id="UP000199382"/>
    </source>
</evidence>
<dbReference type="RefSeq" id="WP_093150819.1">
    <property type="nucleotide sequence ID" value="NZ_FNEK01000007.1"/>
</dbReference>
<dbReference type="Pfam" id="PF01713">
    <property type="entry name" value="Smr"/>
    <property type="match status" value="1"/>
</dbReference>
<organism evidence="3 4">
    <name type="scientific">Aliiruegeria lutimaris</name>
    <dbReference type="NCBI Taxonomy" id="571298"/>
    <lineage>
        <taxon>Bacteria</taxon>
        <taxon>Pseudomonadati</taxon>
        <taxon>Pseudomonadota</taxon>
        <taxon>Alphaproteobacteria</taxon>
        <taxon>Rhodobacterales</taxon>
        <taxon>Roseobacteraceae</taxon>
        <taxon>Aliiruegeria</taxon>
    </lineage>
</organism>
<proteinExistence type="predicted"/>
<feature type="region of interest" description="Disordered" evidence="1">
    <location>
        <begin position="20"/>
        <end position="49"/>
    </location>
</feature>
<dbReference type="InterPro" id="IPR036063">
    <property type="entry name" value="Smr_dom_sf"/>
</dbReference>
<dbReference type="GO" id="GO:0004519">
    <property type="term" value="F:endonuclease activity"/>
    <property type="evidence" value="ECO:0007669"/>
    <property type="project" value="UniProtKB-KW"/>
</dbReference>
<gene>
    <name evidence="3" type="ORF">SAMN04488026_100723</name>
</gene>
<dbReference type="Proteomes" id="UP000199382">
    <property type="component" value="Unassembled WGS sequence"/>
</dbReference>
<dbReference type="PANTHER" id="PTHR35562">
    <property type="entry name" value="DNA ENDONUCLEASE SMRA-RELATED"/>
    <property type="match status" value="1"/>
</dbReference>
<name>A0A1G8NC53_9RHOB</name>
<feature type="domain" description="Smr" evidence="2">
    <location>
        <begin position="108"/>
        <end position="200"/>
    </location>
</feature>
<dbReference type="OrthoDB" id="7165597at2"/>
<accession>A0A1G8NC53</accession>